<protein>
    <submittedName>
        <fullName evidence="2">Uncharacterized protein</fullName>
    </submittedName>
</protein>
<feature type="compositionally biased region" description="Polar residues" evidence="1">
    <location>
        <begin position="260"/>
        <end position="273"/>
    </location>
</feature>
<feature type="compositionally biased region" description="Basic and acidic residues" evidence="1">
    <location>
        <begin position="39"/>
        <end position="69"/>
    </location>
</feature>
<gene>
    <name evidence="2" type="ORF">V6N12_034286</name>
</gene>
<evidence type="ECO:0000256" key="1">
    <source>
        <dbReference type="SAM" id="MobiDB-lite"/>
    </source>
</evidence>
<evidence type="ECO:0000313" key="2">
    <source>
        <dbReference type="EMBL" id="KAK8494972.1"/>
    </source>
</evidence>
<name>A0ABR2AN97_9ROSI</name>
<keyword evidence="3" id="KW-1185">Reference proteome</keyword>
<accession>A0ABR2AN97</accession>
<dbReference type="EMBL" id="JBBPBM010000476">
    <property type="protein sequence ID" value="KAK8494972.1"/>
    <property type="molecule type" value="Genomic_DNA"/>
</dbReference>
<feature type="region of interest" description="Disordered" evidence="1">
    <location>
        <begin position="257"/>
        <end position="277"/>
    </location>
</feature>
<dbReference type="Proteomes" id="UP001472677">
    <property type="component" value="Unassembled WGS sequence"/>
</dbReference>
<organism evidence="2 3">
    <name type="scientific">Hibiscus sabdariffa</name>
    <name type="common">roselle</name>
    <dbReference type="NCBI Taxonomy" id="183260"/>
    <lineage>
        <taxon>Eukaryota</taxon>
        <taxon>Viridiplantae</taxon>
        <taxon>Streptophyta</taxon>
        <taxon>Embryophyta</taxon>
        <taxon>Tracheophyta</taxon>
        <taxon>Spermatophyta</taxon>
        <taxon>Magnoliopsida</taxon>
        <taxon>eudicotyledons</taxon>
        <taxon>Gunneridae</taxon>
        <taxon>Pentapetalae</taxon>
        <taxon>rosids</taxon>
        <taxon>malvids</taxon>
        <taxon>Malvales</taxon>
        <taxon>Malvaceae</taxon>
        <taxon>Malvoideae</taxon>
        <taxon>Hibiscus</taxon>
    </lineage>
</organism>
<feature type="compositionally biased region" description="Basic and acidic residues" evidence="1">
    <location>
        <begin position="107"/>
        <end position="123"/>
    </location>
</feature>
<proteinExistence type="predicted"/>
<evidence type="ECO:0000313" key="3">
    <source>
        <dbReference type="Proteomes" id="UP001472677"/>
    </source>
</evidence>
<feature type="region of interest" description="Disordered" evidence="1">
    <location>
        <begin position="31"/>
        <end position="69"/>
    </location>
</feature>
<feature type="region of interest" description="Disordered" evidence="1">
    <location>
        <begin position="107"/>
        <end position="137"/>
    </location>
</feature>
<comment type="caution">
    <text evidence="2">The sequence shown here is derived from an EMBL/GenBank/DDBJ whole genome shotgun (WGS) entry which is preliminary data.</text>
</comment>
<sequence length="387" mass="43912">MNNSLLFGNKIRVSMARFKPRYSFWRKVKLGGHNDTMPGEEKEIKKKRDTEKIETSLTDSKEEDRKNEYSLKKPGKIKRVIEVGDEVYMVRASELGFKDVSQIKIQATEKEEGRPDRQTKDSSSEASSADRTMEVNSQKEDALNAAIFGNLKINDYNYDLVETNNHLGESEMKGMEDRINQLETQEHVSTVNERKGEAVVSKIVEKVNGQVEVPAKDLVILNNLQESRVPTSVGLSLRAREELSVMGLGLQDKGLRVSVEGNSPHSQGSSKDGCNQRRQDAVEFANGEEIFELSELQYLTKVSKKKERKIGSLSKIQDRFLSDVEKRKRDRVKKRLKKEETISELEGRSITYSDIEARREILLKEAQNTLAVGKTVGIDFIGDEQEP</sequence>
<reference evidence="2 3" key="1">
    <citation type="journal article" date="2024" name="G3 (Bethesda)">
        <title>Genome assembly of Hibiscus sabdariffa L. provides insights into metabolisms of medicinal natural products.</title>
        <authorList>
            <person name="Kim T."/>
        </authorList>
    </citation>
    <scope>NUCLEOTIDE SEQUENCE [LARGE SCALE GENOMIC DNA]</scope>
    <source>
        <strain evidence="2">TK-2024</strain>
        <tissue evidence="2">Old leaves</tissue>
    </source>
</reference>